<evidence type="ECO:0000256" key="1">
    <source>
        <dbReference type="ARBA" id="ARBA00022729"/>
    </source>
</evidence>
<dbReference type="PANTHER" id="PTHR35936:SF17">
    <property type="entry name" value="ARGININE-BINDING EXTRACELLULAR PROTEIN ARTP"/>
    <property type="match status" value="1"/>
</dbReference>
<keyword evidence="1" id="KW-0732">Signal</keyword>
<keyword evidence="4" id="KW-1185">Reference proteome</keyword>
<dbReference type="PANTHER" id="PTHR35936">
    <property type="entry name" value="MEMBRANE-BOUND LYTIC MUREIN TRANSGLYCOSYLASE F"/>
    <property type="match status" value="1"/>
</dbReference>
<dbReference type="SMART" id="SM00062">
    <property type="entry name" value="PBPb"/>
    <property type="match status" value="1"/>
</dbReference>
<name>A0ABU9RXA8_9BURK</name>
<dbReference type="Proteomes" id="UP001489897">
    <property type="component" value="Unassembled WGS sequence"/>
</dbReference>
<gene>
    <name evidence="3" type="ORF">VSR73_26020</name>
</gene>
<sequence>MARNAELDASAIRRRLRWPATALTATFAALALLALLAWALNRELPRALAESDLPFAAAAARGVLIVAVPPRPAPALYVGKVDRALRSPDPFAAALASDLARRAGLPVQFLLAQPAAARAALQAGKADAAIAGLDFSPDARVAFAPASYSSGRGMALVLDHGNVRTWRDLSGRAICASQGNPYARRAAREYHANLRGFDRSLDALLAFQAGDCAALVDDEFVIEALLKQADWSYYRPLPGTIAAQAAFIATRAGDAASAVFVGNTVAQWQRSRWLATVRKDQAISLAFDMFNAENDLYCH</sequence>
<evidence type="ECO:0000313" key="4">
    <source>
        <dbReference type="Proteomes" id="UP001489897"/>
    </source>
</evidence>
<dbReference type="RefSeq" id="WP_342948792.1">
    <property type="nucleotide sequence ID" value="NZ_JAYMRV010000008.1"/>
</dbReference>
<comment type="caution">
    <text evidence="3">The sequence shown here is derived from an EMBL/GenBank/DDBJ whole genome shotgun (WGS) entry which is preliminary data.</text>
</comment>
<dbReference type="InterPro" id="IPR001638">
    <property type="entry name" value="Solute-binding_3/MltF_N"/>
</dbReference>
<accession>A0ABU9RXA8</accession>
<feature type="domain" description="Solute-binding protein family 3/N-terminal" evidence="2">
    <location>
        <begin position="63"/>
        <end position="277"/>
    </location>
</feature>
<protein>
    <submittedName>
        <fullName evidence="3">Transporter substrate-binding domain-containing protein</fullName>
    </submittedName>
</protein>
<reference evidence="3 4" key="1">
    <citation type="submission" date="2024-01" db="EMBL/GenBank/DDBJ databases">
        <title>The diversity of rhizobia nodulating Mimosa spp. in eleven states of Brazil covering several biomes is determined by host plant, location, and edaphic factors.</title>
        <authorList>
            <person name="Rouws L."/>
            <person name="Barauna A."/>
            <person name="Beukes C."/>
            <person name="De Faria S.M."/>
            <person name="Gross E."/>
            <person name="Dos Reis Junior F.B."/>
            <person name="Simon M."/>
            <person name="Maluk M."/>
            <person name="Odee D.W."/>
            <person name="Kenicer G."/>
            <person name="Young J.P.W."/>
            <person name="Reis V.M."/>
            <person name="Zilli J."/>
            <person name="James E.K."/>
        </authorList>
    </citation>
    <scope>NUCLEOTIDE SEQUENCE [LARGE SCALE GENOMIC DNA]</scope>
    <source>
        <strain evidence="3 4">JPY167</strain>
    </source>
</reference>
<proteinExistence type="predicted"/>
<evidence type="ECO:0000313" key="3">
    <source>
        <dbReference type="EMBL" id="MEM5424507.1"/>
    </source>
</evidence>
<dbReference type="SUPFAM" id="SSF53850">
    <property type="entry name" value="Periplasmic binding protein-like II"/>
    <property type="match status" value="1"/>
</dbReference>
<organism evidence="3 4">
    <name type="scientific">Paraburkholderia ferrariae</name>
    <dbReference type="NCBI Taxonomy" id="386056"/>
    <lineage>
        <taxon>Bacteria</taxon>
        <taxon>Pseudomonadati</taxon>
        <taxon>Pseudomonadota</taxon>
        <taxon>Betaproteobacteria</taxon>
        <taxon>Burkholderiales</taxon>
        <taxon>Burkholderiaceae</taxon>
        <taxon>Paraburkholderia</taxon>
    </lineage>
</organism>
<dbReference type="EMBL" id="JAYMRV010000008">
    <property type="protein sequence ID" value="MEM5424507.1"/>
    <property type="molecule type" value="Genomic_DNA"/>
</dbReference>
<dbReference type="Gene3D" id="3.40.190.10">
    <property type="entry name" value="Periplasmic binding protein-like II"/>
    <property type="match status" value="2"/>
</dbReference>
<evidence type="ECO:0000259" key="2">
    <source>
        <dbReference type="SMART" id="SM00062"/>
    </source>
</evidence>